<evidence type="ECO:0000256" key="1">
    <source>
        <dbReference type="SAM" id="MobiDB-lite"/>
    </source>
</evidence>
<dbReference type="Proteomes" id="UP000026962">
    <property type="component" value="Chromosome 5"/>
</dbReference>
<dbReference type="Gramene" id="OPUNC05G05720.1">
    <property type="protein sequence ID" value="OPUNC05G05720.1"/>
    <property type="gene ID" value="OPUNC05G05720"/>
</dbReference>
<dbReference type="HOGENOM" id="CLU_1868449_0_0_1"/>
<accession>A0A0E0KZH4</accession>
<dbReference type="EnsemblPlants" id="OPUNC05G05720.1">
    <property type="protein sequence ID" value="OPUNC05G05720.1"/>
    <property type="gene ID" value="OPUNC05G05720"/>
</dbReference>
<feature type="region of interest" description="Disordered" evidence="1">
    <location>
        <begin position="44"/>
        <end position="124"/>
    </location>
</feature>
<name>A0A0E0KZH4_ORYPU</name>
<evidence type="ECO:0000313" key="3">
    <source>
        <dbReference type="Proteomes" id="UP000026962"/>
    </source>
</evidence>
<proteinExistence type="predicted"/>
<keyword evidence="3" id="KW-1185">Reference proteome</keyword>
<protein>
    <submittedName>
        <fullName evidence="2">Uncharacterized protein</fullName>
    </submittedName>
</protein>
<feature type="compositionally biased region" description="Basic and acidic residues" evidence="1">
    <location>
        <begin position="75"/>
        <end position="88"/>
    </location>
</feature>
<evidence type="ECO:0000313" key="2">
    <source>
        <dbReference type="EnsemblPlants" id="OPUNC05G05720.1"/>
    </source>
</evidence>
<feature type="compositionally biased region" description="Gly residues" evidence="1">
    <location>
        <begin position="55"/>
        <end position="74"/>
    </location>
</feature>
<organism evidence="2">
    <name type="scientific">Oryza punctata</name>
    <name type="common">Red rice</name>
    <dbReference type="NCBI Taxonomy" id="4537"/>
    <lineage>
        <taxon>Eukaryota</taxon>
        <taxon>Viridiplantae</taxon>
        <taxon>Streptophyta</taxon>
        <taxon>Embryophyta</taxon>
        <taxon>Tracheophyta</taxon>
        <taxon>Spermatophyta</taxon>
        <taxon>Magnoliopsida</taxon>
        <taxon>Liliopsida</taxon>
        <taxon>Poales</taxon>
        <taxon>Poaceae</taxon>
        <taxon>BOP clade</taxon>
        <taxon>Oryzoideae</taxon>
        <taxon>Oryzeae</taxon>
        <taxon>Oryzinae</taxon>
        <taxon>Oryza</taxon>
    </lineage>
</organism>
<reference evidence="2" key="1">
    <citation type="submission" date="2015-04" db="UniProtKB">
        <authorList>
            <consortium name="EnsemblPlants"/>
        </authorList>
    </citation>
    <scope>IDENTIFICATION</scope>
</reference>
<sequence>MVDGAQVGGGIRALCGQRALQGGAGGGRLIRPLYRFIQHAGKEEKVSELEEEGNAAGGLGGGVGQAGSGSAGARGGDDGAARLAEPGRQRRSSTRARRGGEEWAVGEKGWKIGPTCQGGGDRGILGNTKLQWFARRK</sequence>
<reference evidence="2" key="2">
    <citation type="submission" date="2018-05" db="EMBL/GenBank/DDBJ databases">
        <title>OpunRS2 (Oryza punctata Reference Sequence Version 2).</title>
        <authorList>
            <person name="Zhang J."/>
            <person name="Kudrna D."/>
            <person name="Lee S."/>
            <person name="Talag J."/>
            <person name="Welchert J."/>
            <person name="Wing R.A."/>
        </authorList>
    </citation>
    <scope>NUCLEOTIDE SEQUENCE [LARGE SCALE GENOMIC DNA]</scope>
</reference>
<dbReference type="AlphaFoldDB" id="A0A0E0KZH4"/>